<dbReference type="Proteomes" id="UP000789752">
    <property type="component" value="Unassembled WGS sequence"/>
</dbReference>
<feature type="region of interest" description="Disordered" evidence="1">
    <location>
        <begin position="3734"/>
        <end position="3787"/>
    </location>
</feature>
<evidence type="ECO:0000313" key="4">
    <source>
        <dbReference type="Proteomes" id="UP000789752"/>
    </source>
</evidence>
<dbReference type="SUPFAM" id="SSF51126">
    <property type="entry name" value="Pectin lyase-like"/>
    <property type="match status" value="1"/>
</dbReference>
<dbReference type="InterPro" id="IPR012334">
    <property type="entry name" value="Pectin_lyas_fold"/>
</dbReference>
<keyword evidence="4" id="KW-1185">Reference proteome</keyword>
<dbReference type="RefSeq" id="WP_228979693.1">
    <property type="nucleotide sequence ID" value="NZ_CAJQYY010000017.1"/>
</dbReference>
<comment type="caution">
    <text evidence="3">The sequence shown here is derived from an EMBL/GenBank/DDBJ whole genome shotgun (WGS) entry which is preliminary data.</text>
</comment>
<evidence type="ECO:0000259" key="2">
    <source>
        <dbReference type="SMART" id="SM00912"/>
    </source>
</evidence>
<accession>A0ABN7QL48</accession>
<dbReference type="InterPro" id="IPR008638">
    <property type="entry name" value="FhaB/CdiA-like_TPS"/>
</dbReference>
<feature type="compositionally biased region" description="Low complexity" evidence="1">
    <location>
        <begin position="3743"/>
        <end position="3765"/>
    </location>
</feature>
<protein>
    <recommendedName>
        <fullName evidence="2">Filamentous haemagglutinin FhaB/tRNA nuclease CdiA-like TPS domain-containing protein</fullName>
    </recommendedName>
</protein>
<feature type="domain" description="Filamentous haemagglutinin FhaB/tRNA nuclease CdiA-like TPS" evidence="2">
    <location>
        <begin position="123"/>
        <end position="246"/>
    </location>
</feature>
<evidence type="ECO:0000313" key="3">
    <source>
        <dbReference type="EMBL" id="CAG4904862.1"/>
    </source>
</evidence>
<dbReference type="InterPro" id="IPR011050">
    <property type="entry name" value="Pectin_lyase_fold/virulence"/>
</dbReference>
<dbReference type="SMART" id="SM00912">
    <property type="entry name" value="Haemagg_act"/>
    <property type="match status" value="1"/>
</dbReference>
<reference evidence="3 4" key="1">
    <citation type="submission" date="2021-04" db="EMBL/GenBank/DDBJ databases">
        <authorList>
            <person name="Vanwijnsberghe S."/>
        </authorList>
    </citation>
    <scope>NUCLEOTIDE SEQUENCE [LARGE SCALE GENOMIC DNA]</scope>
    <source>
        <strain evidence="3 4">LMG 32171</strain>
    </source>
</reference>
<dbReference type="NCBIfam" id="TIGR01901">
    <property type="entry name" value="adhes_NPXG"/>
    <property type="match status" value="1"/>
</dbReference>
<name>A0ABN7QL48_9BURK</name>
<sequence length="3893" mass="378297">MNTSTRNALRQLEQNRQAHDAQQRWALPTSARAYRVWQRVVSALVALTLFAGPLSITFEQSRDAAGVLAAGSHRLDDEAWQRIIDLSAVHIRFAMRTAQAALIVDPTAPISFQPKITQTTGAGGGVPVVNITAPNAAGISLNRYQRFDIDPVGLILNNSLMGGTSLTGGDLQANPNLAGRTASVIVNQVTSTGVGYASLLNGPLEVFGAPATVIIANPNGITTNGTGFTNTIGVTLSTGTPQFLSDLNGTVTDFNNAQAIGYSVSGGHIQIEGNAGVNGPGAGIEGTVGSIDLIGETIGINAPLYAGSRINAIAGRQFVLPSAASSSGTTYATSTNGSDNTAAAINNANGRANNGLAIDATAFGAMTAGQIQVIGTAAGMGVRTDAQMAANTGDLMLSSNGDLTVNGSAAQQQATLQADGNLSMTGAHVGISGYTINANGDVTSTGTIQSGGKLAVTAGGNVNIAKAQSNSDTAITGGANVTLGDVQTGGALAVNALGNDGAGDINLNGTSVMGGATSLQAARDVNVNGQTNGSTLQATAQRNVNVDAALQTSGDLALTATQGSVSADATVKSGNNLALTAGQNISVTAQATAQKAVTVSAGQDFSVSGSLASGTTLAADAARDISVAGSLLVGTDAQASAGRNLDAPGVVIVQQDGTLSAQNNLTGGGSVAFGQNGTLTTGQDVAFTGKLLANGLQVTAGNNASLADVQTGGAFSVAANGVNGGGDVSFNGNAAAVGATNVQAARDVVVKGTLAGGSQVVLTAQRNVTVATEGTVQGVGDLSVAAVNGSVNSSGTLNGAADLTVNGAQDIALTGATSVTGDTTLTAGHDLTIGGTLAGQGAATLNAGHDVLAGGSSGFVKDANVTAANYLSVTGALQGAGVSLTAGGSVALNNVQANSTLQVAANGGTLAVNGLVASLSTAALTSSGDTSISGALQSANTLSVTSGGNTSIAGSVASNGDVTLKNAAGSLTSTGNIQSGGNLLIDAAQSVDLGTQGTSALGDLTVNAGQNLTMNGSVVAQGNGTLTAGGTIAGAATSAFGLAASVSSGGDTNLTGSLRGGTVQTNAGGSAALHDVQAASSLALAATQDLNITGAVTGGAGVTLNAGQNIGISGSIQSANDTVLSARNGSVGSTGALASNGAFNVQAGTDINLGGTTTAALDTTLNAARDANVTGMLAGLGQGIVTAGRDIAGAGTLTFTQAATLEAGRDVAQGGLIQGQAVQVTAAGNIGVDNVESASTLALNANGTNTANGPGNLTVNGSVAAAGATTATVQNDVTVSSTGKIASGTTVGINAQHDIDVAGAVESIGDAVLNAQQGSLNATGGINSGGKLDITTGLDLSLGASTSAVGDATLNAGRDALLNGLLIGQANGVVTAGRDIGGAGTQAFAQAAHYTAQRDIALTGGVQANVIDAVGGNNAALHDVNSATTLMLTANGNAGGGDAAITGTATAPGVVTLSGARDVLVSGSLTTGDALTLAAQRNVSASGTVQTTAGDLTATATTGSIALTGITTTSGALNLTSALDTQLGGQINVAKDVTVQAGRDIQLTGALAGQLGGTLTASHDINGSGTAAFAQAATLSASHDLALTGALQGASVTVTGGNNAGLGSVQAVTGNLAVTASGNAGGGDVTLGGTATALGTLALQASRDVGVNGAINTGGTTTIDAARNIALADVNSAGDLTLTAISGNASATNVTTQGNLISGAGQALTFSGATTVGGNAQLTSGGDMTLTGGIGAQNVGTLTAGGSINAGSVAFGQQATLNAGGSIGVTGGVATNGALNATAGNDLSMGSAQAGGAIALQAQGHNGVGDVNVGGVLASGGALSVTAARDAVVGGNASATDKLTVTAGRNLTTGGTVGANSDVTLSATDGNLSVGGAVTSMGNLKVTSGGSLALNGELVNGDTTINSGGTATLTGAFLGLGLVTINAGGSVNGGGSLTFDKDIAIDAGGDVALGGIQGAGLFTAVANGDMSFGATTAVGDVTARSTSGSVSFGGDLQSGGSVAIQAARNATVTGAVSSMGTVNVTGTQGNVAVAGVSSNGDTTMSAGQTLTLSGTSTVAGQFALSGGNITLSGSQGGSKNVSVTAQGTLDASQASMVSTGDMQFSGTNVTLGTAIVGGTLTATATSQLSLMGAAVDAVGAATLTSGNGFYNASQVLSGGALYVSAPNLTNATNASLASTTTTTINATNFTNAGLVNGATTNVTVAGALNNTGGSLMAVNGLTINTGSLNNQNGIIFAGNPNTPSGPVTGDVSLTINGGGSAFYNAGGQLLAQRNMGVSAVNAAFDLSQGTISQGGQLSITAGSINNTGTWNYGGQGVTLTGLNGINNSGTMTGTAALTLSTNGTFANFGQLTGNDVVFSGTLSNAAGAVIHASDLLTLNGSVTNRGTIESAGNLAFNGGGNYDNQYGLTQANGNIALNTGANVYNTVGSIVAGGNISIAAGAVINDAFQGPTQTTTQLVGASANPDLVNQIVVGTLDSWYCQNSQGDCYLNQYWSAATIATLKPDVTNGDVDVRTGGSTCYGDASACANVEVGNAQPGDHQYISLPGIDRTITASGSVSPGVIAAGGSVNISAGTLSNAGSTISAGLDVNLNVQSLNNAPVGNATATIVDTVDQAQLDAFMAQMNALGVVGIYGTVGLGISGTVVPESTVSFNPTANVPPSSISTTTTFGSQGQIVAGRNMTLSGGNLVNGGLLYAGNNFNASAAQSFTNQGQYNSVSTTQPGNAMRGGNPNTTTFSYAQQSATVFAGNDLVIAAGQIDNTYGSLLAGHDIVIGGVGTTASSTTPAGSLNNTSGNIVAGNDITLNVSGAITNNLPPPVPVHENYGATEQYNGCMTAGGYKESYCEGYVDQQSGNSSVISAGNNLQINAGSLTNIGSLISAGTSASINVAGPVVNEAQTLNAYWHSHWVQETGDFSSDKRHDVWACGSVAECTALYGSAYTGAGGTIDPPTPVGNIASTIQAPNLSITSNGEIQNVGNVIGTSVSLTGQKLINGITTANTYTPRVNAPSQVISLSMVNLPGLSLSTPRSVGAPLPASVAGTASYITGSLGGSTLGALGPQTLLNNLPPSLQPSSTLFYYNPQAEDLMLQQAALQQTGQASFLNGLSYDSKTGLSVTDQEKAILYQNAINYAEQNNLQLGDALSQTQVNALTQPMLWYVQQSVPDPGCVSTGVVTCPTVTALMPQVYLPPDWNAMSGGGNITGQNVTLNFNQDGQGSILNTGSIGASNTLTVNTGTLTNQANQVNVGDMWQYIAATGYEKTSGTEVQPGGFMSAASMDLNVQKLDQIGGALQLLGNNGTVDQAGTQQFIANLQQQLGTSFTQTTVSDHFDTSFTAMGGFGLSEIVGLAFAVVVSIMTAGAASAAIGATLGTAAGSTFAAGSATVTAGVGNIAVSTALAGFTSSIASQLTMTGSLNWGSAFEAAAVAGITAGLTNGITYSSDNGFGFTTGPLTVGGSVNSLASLAGTSPLAGTSVSQASASTATTLETRALAMLGEAGISAGVGTAIEGGSLADAFTNALTQELAASGADAIGDAQPILKDDLGPIGGELAYLVAHAGLGCATSAVEGTGCAGGAIGGAASAAFSPDFLKAIDPTGAPLDAGQQAALAGFATLLGGGLAGLAGANVSGAATAAQNEALNNTGDHAADAAKSGGLLGAFGTWLQNTYGDPVGSVQNWISQFGGQAQSGAQGKVSQSPSDLVAQGIANGVNAVMGTGGGSPPAAGSDAVLVGSAAGQAAAPVTGGTPSNAILSSGNSSGSSDSSDSATITRPTPRGSENDVGTDLGPGYTPQVSYLNGEQVPYGTSGSVRPDFVSDDGTASFEVKNYNIATNSNGLINNVSQQAIQRADNLPDGMQQQVVIDVRGQTVTLQQEVAIRQGIVSKSNGAISPNAIQFKTQ</sequence>
<organism evidence="3 4">
    <name type="scientific">Paraburkholderia gardini</name>
    <dbReference type="NCBI Taxonomy" id="2823469"/>
    <lineage>
        <taxon>Bacteria</taxon>
        <taxon>Pseudomonadati</taxon>
        <taxon>Pseudomonadota</taxon>
        <taxon>Betaproteobacteria</taxon>
        <taxon>Burkholderiales</taxon>
        <taxon>Burkholderiaceae</taxon>
        <taxon>Paraburkholderia</taxon>
    </lineage>
</organism>
<dbReference type="Gene3D" id="2.160.20.10">
    <property type="entry name" value="Single-stranded right-handed beta-helix, Pectin lyase-like"/>
    <property type="match status" value="1"/>
</dbReference>
<dbReference type="EMBL" id="CAJQYY010000017">
    <property type="protein sequence ID" value="CAG4904862.1"/>
    <property type="molecule type" value="Genomic_DNA"/>
</dbReference>
<gene>
    <name evidence="3" type="ORF">R54767_03131</name>
</gene>
<evidence type="ECO:0000256" key="1">
    <source>
        <dbReference type="SAM" id="MobiDB-lite"/>
    </source>
</evidence>
<proteinExistence type="predicted"/>
<dbReference type="Pfam" id="PF05860">
    <property type="entry name" value="TPS"/>
    <property type="match status" value="1"/>
</dbReference>